<feature type="transmembrane region" description="Helical" evidence="6">
    <location>
        <begin position="28"/>
        <end position="48"/>
    </location>
</feature>
<dbReference type="InterPro" id="IPR003825">
    <property type="entry name" value="Colicin-V_CvpA"/>
</dbReference>
<name>A0AB39KV54_9CAUL</name>
<dbReference type="GO" id="GO:0016020">
    <property type="term" value="C:membrane"/>
    <property type="evidence" value="ECO:0007669"/>
    <property type="project" value="UniProtKB-SubCell"/>
</dbReference>
<evidence type="ECO:0000256" key="6">
    <source>
        <dbReference type="SAM" id="Phobius"/>
    </source>
</evidence>
<proteinExistence type="predicted"/>
<feature type="region of interest" description="Disordered" evidence="5">
    <location>
        <begin position="176"/>
        <end position="198"/>
    </location>
</feature>
<protein>
    <submittedName>
        <fullName evidence="7">CvpA family protein</fullName>
    </submittedName>
</protein>
<organism evidence="7">
    <name type="scientific">Caulobacter sp. 73W</name>
    <dbReference type="NCBI Taxonomy" id="3161137"/>
    <lineage>
        <taxon>Bacteria</taxon>
        <taxon>Pseudomonadati</taxon>
        <taxon>Pseudomonadota</taxon>
        <taxon>Alphaproteobacteria</taxon>
        <taxon>Caulobacterales</taxon>
        <taxon>Caulobacteraceae</taxon>
        <taxon>Caulobacter</taxon>
    </lineage>
</organism>
<dbReference type="RefSeq" id="WP_369060116.1">
    <property type="nucleotide sequence ID" value="NZ_CP158375.1"/>
</dbReference>
<keyword evidence="4 6" id="KW-0472">Membrane</keyword>
<sequence>MTAFDVIAILILLVSGAIGFSRGAMRELVTMGALLIAGAAAIFGLRFTGPLFRGFIEPSWAGTTAAVLVVFVILYILLRLVGANLTQRIHETQSLGMLDRSIGVGFGLIRALVVLGAFNLVFHAATPEDRTPRWVTNSALWPLSEVSGKALKSFAPKGGKMAGQLAPAIEKAVRDGARDEGYDAGQRQSVDDLVEKSR</sequence>
<feature type="transmembrane region" description="Helical" evidence="6">
    <location>
        <begin position="102"/>
        <end position="122"/>
    </location>
</feature>
<evidence type="ECO:0000256" key="2">
    <source>
        <dbReference type="ARBA" id="ARBA00022692"/>
    </source>
</evidence>
<accession>A0AB39KV54</accession>
<evidence type="ECO:0000256" key="1">
    <source>
        <dbReference type="ARBA" id="ARBA00004141"/>
    </source>
</evidence>
<evidence type="ECO:0000256" key="3">
    <source>
        <dbReference type="ARBA" id="ARBA00022989"/>
    </source>
</evidence>
<dbReference type="InterPro" id="IPR052719">
    <property type="entry name" value="CvpA-like"/>
</dbReference>
<dbReference type="PANTHER" id="PTHR36926">
    <property type="entry name" value="COLICIN V PRODUCTION PROTEIN"/>
    <property type="match status" value="1"/>
</dbReference>
<dbReference type="Pfam" id="PF02674">
    <property type="entry name" value="Colicin_V"/>
    <property type="match status" value="1"/>
</dbReference>
<keyword evidence="2 6" id="KW-0812">Transmembrane</keyword>
<evidence type="ECO:0000256" key="5">
    <source>
        <dbReference type="SAM" id="MobiDB-lite"/>
    </source>
</evidence>
<feature type="transmembrane region" description="Helical" evidence="6">
    <location>
        <begin position="6"/>
        <end position="21"/>
    </location>
</feature>
<feature type="transmembrane region" description="Helical" evidence="6">
    <location>
        <begin position="60"/>
        <end position="81"/>
    </location>
</feature>
<dbReference type="GO" id="GO:0009403">
    <property type="term" value="P:toxin biosynthetic process"/>
    <property type="evidence" value="ECO:0007669"/>
    <property type="project" value="InterPro"/>
</dbReference>
<comment type="subcellular location">
    <subcellularLocation>
        <location evidence="1">Membrane</location>
        <topology evidence="1">Multi-pass membrane protein</topology>
    </subcellularLocation>
</comment>
<dbReference type="PANTHER" id="PTHR36926:SF1">
    <property type="entry name" value="COLICIN V PRODUCTION PROTEIN"/>
    <property type="match status" value="1"/>
</dbReference>
<dbReference type="EMBL" id="CP158375">
    <property type="protein sequence ID" value="XDO97116.1"/>
    <property type="molecule type" value="Genomic_DNA"/>
</dbReference>
<dbReference type="AlphaFoldDB" id="A0AB39KV54"/>
<keyword evidence="3 6" id="KW-1133">Transmembrane helix</keyword>
<feature type="compositionally biased region" description="Basic and acidic residues" evidence="5">
    <location>
        <begin position="189"/>
        <end position="198"/>
    </location>
</feature>
<evidence type="ECO:0000256" key="4">
    <source>
        <dbReference type="ARBA" id="ARBA00023136"/>
    </source>
</evidence>
<gene>
    <name evidence="7" type="ORF">ABOZ73_01430</name>
</gene>
<evidence type="ECO:0000313" key="7">
    <source>
        <dbReference type="EMBL" id="XDO97116.1"/>
    </source>
</evidence>
<reference evidence="7" key="1">
    <citation type="submission" date="2024-06" db="EMBL/GenBank/DDBJ databases">
        <title>Caulobacter inopinatus, sp. nov.</title>
        <authorList>
            <person name="Donachie S.P."/>
        </authorList>
    </citation>
    <scope>NUCLEOTIDE SEQUENCE</scope>
    <source>
        <strain evidence="7">73W</strain>
    </source>
</reference>